<dbReference type="FunFam" id="3.40.50.1000:FF:000130">
    <property type="entry name" value="Phospholipid-transporting ATPase"/>
    <property type="match status" value="1"/>
</dbReference>
<dbReference type="SFLD" id="SFLDS00003">
    <property type="entry name" value="Haloacid_Dehalogenase"/>
    <property type="match status" value="1"/>
</dbReference>
<dbReference type="SUPFAM" id="SSF81653">
    <property type="entry name" value="Calcium ATPase, transduction domain A"/>
    <property type="match status" value="1"/>
</dbReference>
<keyword evidence="8 15" id="KW-0460">Magnesium</keyword>
<evidence type="ECO:0000313" key="21">
    <source>
        <dbReference type="EnsemblMetazoa" id="XP_014259199.1"/>
    </source>
</evidence>
<comment type="catalytic activity">
    <reaction evidence="12 16">
        <text>ATP + H2O + phospholipidSide 1 = ADP + phosphate + phospholipidSide 2.</text>
        <dbReference type="EC" id="7.6.2.1"/>
    </reaction>
</comment>
<dbReference type="FunFam" id="3.40.50.1000:FF:000001">
    <property type="entry name" value="Phospholipid-transporting ATPase IC"/>
    <property type="match status" value="1"/>
</dbReference>
<dbReference type="InterPro" id="IPR023299">
    <property type="entry name" value="ATPase_P-typ_cyto_dom_N"/>
</dbReference>
<feature type="domain" description="P-type ATPase N-terminal" evidence="19">
    <location>
        <begin position="142"/>
        <end position="190"/>
    </location>
</feature>
<evidence type="ECO:0000259" key="19">
    <source>
        <dbReference type="Pfam" id="PF16209"/>
    </source>
</evidence>
<dbReference type="InterPro" id="IPR023214">
    <property type="entry name" value="HAD_sf"/>
</dbReference>
<evidence type="ECO:0000256" key="13">
    <source>
        <dbReference type="PIRSR" id="PIRSR606539-1"/>
    </source>
</evidence>
<feature type="domain" description="P-type ATPase A" evidence="18">
    <location>
        <begin position="223"/>
        <end position="286"/>
    </location>
</feature>
<feature type="domain" description="P-type ATPase C-terminal" evidence="20">
    <location>
        <begin position="1041"/>
        <end position="1286"/>
    </location>
</feature>
<feature type="transmembrane region" description="Helical" evidence="16">
    <location>
        <begin position="1212"/>
        <end position="1235"/>
    </location>
</feature>
<accession>A0A8I6S5Q8</accession>
<dbReference type="GO" id="GO:0016887">
    <property type="term" value="F:ATP hydrolysis activity"/>
    <property type="evidence" value="ECO:0007669"/>
    <property type="project" value="InterPro"/>
</dbReference>
<keyword evidence="10 16" id="KW-1133">Transmembrane helix</keyword>
<feature type="binding site" evidence="14">
    <location>
        <position position="502"/>
    </location>
    <ligand>
        <name>ATP</name>
        <dbReference type="ChEBI" id="CHEBI:30616"/>
    </ligand>
</feature>
<feature type="transmembrane region" description="Helical" evidence="16">
    <location>
        <begin position="389"/>
        <end position="411"/>
    </location>
</feature>
<evidence type="ECO:0000256" key="17">
    <source>
        <dbReference type="SAM" id="MobiDB-lite"/>
    </source>
</evidence>
<dbReference type="PROSITE" id="PS00154">
    <property type="entry name" value="ATPASE_E1_E2"/>
    <property type="match status" value="1"/>
</dbReference>
<dbReference type="Gene3D" id="3.40.50.1000">
    <property type="entry name" value="HAD superfamily/HAD-like"/>
    <property type="match status" value="2"/>
</dbReference>
<dbReference type="SUPFAM" id="SSF56784">
    <property type="entry name" value="HAD-like"/>
    <property type="match status" value="1"/>
</dbReference>
<evidence type="ECO:0000256" key="12">
    <source>
        <dbReference type="ARBA" id="ARBA00034036"/>
    </source>
</evidence>
<dbReference type="InterPro" id="IPR044492">
    <property type="entry name" value="P_typ_ATPase_HD_dom"/>
</dbReference>
<feature type="transmembrane region" description="Helical" evidence="16">
    <location>
        <begin position="191"/>
        <end position="209"/>
    </location>
</feature>
<feature type="region of interest" description="Disordered" evidence="17">
    <location>
        <begin position="1"/>
        <end position="37"/>
    </location>
</feature>
<dbReference type="InterPro" id="IPR001757">
    <property type="entry name" value="P_typ_ATPase"/>
</dbReference>
<feature type="transmembrane region" description="Helical" evidence="16">
    <location>
        <begin position="431"/>
        <end position="456"/>
    </location>
</feature>
<evidence type="ECO:0000256" key="15">
    <source>
        <dbReference type="PIRSR" id="PIRSR606539-3"/>
    </source>
</evidence>
<keyword evidence="11 16" id="KW-0472">Membrane</keyword>
<evidence type="ECO:0000256" key="11">
    <source>
        <dbReference type="ARBA" id="ARBA00023136"/>
    </source>
</evidence>
<feature type="binding site" evidence="14">
    <location>
        <position position="890"/>
    </location>
    <ligand>
        <name>ATP</name>
        <dbReference type="ChEBI" id="CHEBI:30616"/>
    </ligand>
</feature>
<dbReference type="NCBIfam" id="TIGR01494">
    <property type="entry name" value="ATPase_P-type"/>
    <property type="match status" value="2"/>
</dbReference>
<evidence type="ECO:0000256" key="6">
    <source>
        <dbReference type="ARBA" id="ARBA00022741"/>
    </source>
</evidence>
<feature type="binding site" evidence="15">
    <location>
        <position position="502"/>
    </location>
    <ligand>
        <name>Mg(2+)</name>
        <dbReference type="ChEBI" id="CHEBI:18420"/>
    </ligand>
</feature>
<dbReference type="GeneID" id="106672356"/>
<feature type="transmembrane region" description="Helical" evidence="16">
    <location>
        <begin position="1258"/>
        <end position="1279"/>
    </location>
</feature>
<dbReference type="EnsemblMetazoa" id="XM_014403713.2">
    <property type="protein sequence ID" value="XP_014259199.1"/>
    <property type="gene ID" value="LOC106672356"/>
</dbReference>
<name>A0A8I6S5Q8_CIMLE</name>
<dbReference type="GO" id="GO:0140326">
    <property type="term" value="F:ATPase-coupled intramembrane lipid transporter activity"/>
    <property type="evidence" value="ECO:0007669"/>
    <property type="project" value="UniProtKB-EC"/>
</dbReference>
<dbReference type="RefSeq" id="XP_014259199.1">
    <property type="nucleotide sequence ID" value="XM_014403713.2"/>
</dbReference>
<feature type="binding site" evidence="14">
    <location>
        <position position="780"/>
    </location>
    <ligand>
        <name>ATP</name>
        <dbReference type="ChEBI" id="CHEBI:30616"/>
    </ligand>
</feature>
<sequence length="1339" mass="149935">MADSEPLQKGHMRSVSAGGMTPLPQRPSALRKGHQRAFSHGQIGAEDAGFVKGHSRVSSRTEFILPPGHRESSEQGHKPGHARQSSRTESIYTLRQNAPPSKMDLLISFILRKKTKSELETRARTVVPNHILPPRVRTSPGDNKIRTTKYTVFNFLFKNLIKQFHRVANLYFIFIVLLNWVPSINAFGKEIALIPVLFILGVTCIKDLFEDKRRWASDKRINNSTCRVYNGEEERYKKVYWKDLRVGDIVHLSNNEVVPADILLLRSSEVHGTCYLDTCNLDGESNLKLRNVPQALLEQTFKPSDFRSVLEVDPPTTKLYHFHGAIVHPCGGRIPVTTDHLLLRDSVIKNTDFVEGIVIYAGHETKAMLNNSGTRNKTSSLEKQMNIDVLWCLAILLVLCALGSIGAKSWLDTFEDPNQVIFIILSSTTAFEAWLTFWTFIIILQVMIPLSLYVTIEMTKMLQVYHINNNHDLYDAETNRRIECRALNITEELGQVEYIFSDKTGTLTENKMVFRRCSIGGVDYNHPSAKATKGESLSMQLTPHPKLLAHLQRGSNPESDHVREFLLALALCNTVVVANHPHHDIMNSSGVIEGDVPSVKKHHVAETPVGDQYRRLVEERSITPSPTPEENPFPFSVEDMRHSSCRARIRPTLSPISSSGENSPTALPKSALSRPKLLNVPSMSLFFTDKNIKNGASPKTPTSKPIFEAESPDELALVQMAFIYNCRLVRRFPTKAIVSLPGECIAEFEILRVLPFDSNRKCMSVIVRKPFTNEIVVYTKGADSSIYSRLVNPSLETKTQDHIASYSSQGLRVLAVACRTIPEEKWPAIKKELDSSIGMSLVATKHAYSLVETDLTLLGATGIEDRLQPGVPETLKCLRSAGIVVWLLTGDKVETATNVALASGLFSPKTEMLRLAAKSKPSAETALHFFKDDIARGSCASTSSRSFKQKQKAIIIDGKTLTFILDPRSGLTQPFLDLTKYCTAVLCCRVTPLQKAYIVKVVKEQLHMKTLAIGDGANDVSMIQAADVGIGISGQEGMQAVMASDFAIAKFKYLKHLMLVHGHWAYYRLTNMILYFLYKNCTFVFLIFWYQIYCGFSGTVMIDPMFHMLYNLIFTALPPIAMGVYDQDAPANVLLSRPNLYEYGRLGKAYRPYSFWIILLDSIYQSLAIFFIAVGVYTGSEIGLWEFGSTITSSCMFAMLGQVSLETKSWTLLHVASLVISIGAYYLFFILYNFVCMQCIGLSSNTWVMKTTIGDQSYYLIIILSTVTALIPRFIWLCLKTMIWPNEVTRAVIETRKATKRGNHFLVSWSRSTSTSSIYRGPDGNKTTPVTMSTLTAVG</sequence>
<feature type="transmembrane region" description="Helical" evidence="16">
    <location>
        <begin position="1153"/>
        <end position="1176"/>
    </location>
</feature>
<dbReference type="SUPFAM" id="SSF81665">
    <property type="entry name" value="Calcium ATPase, transmembrane domain M"/>
    <property type="match status" value="1"/>
</dbReference>
<protein>
    <recommendedName>
        <fullName evidence="16">Phospholipid-transporting ATPase</fullName>
        <ecNumber evidence="16">7.6.2.1</ecNumber>
    </recommendedName>
</protein>
<dbReference type="Gene3D" id="3.40.1110.10">
    <property type="entry name" value="Calcium-transporting ATPase, cytoplasmic domain N"/>
    <property type="match status" value="2"/>
</dbReference>
<reference evidence="21" key="1">
    <citation type="submission" date="2022-01" db="UniProtKB">
        <authorList>
            <consortium name="EnsemblMetazoa"/>
        </authorList>
    </citation>
    <scope>IDENTIFICATION</scope>
</reference>
<dbReference type="EC" id="7.6.2.1" evidence="16"/>
<feature type="binding site" evidence="15">
    <location>
        <position position="504"/>
    </location>
    <ligand>
        <name>Mg(2+)</name>
        <dbReference type="ChEBI" id="CHEBI:18420"/>
    </ligand>
</feature>
<keyword evidence="7 14" id="KW-0067">ATP-binding</keyword>
<dbReference type="InterPro" id="IPR059000">
    <property type="entry name" value="ATPase_P-type_domA"/>
</dbReference>
<evidence type="ECO:0000256" key="9">
    <source>
        <dbReference type="ARBA" id="ARBA00022967"/>
    </source>
</evidence>
<dbReference type="GO" id="GO:0005886">
    <property type="term" value="C:plasma membrane"/>
    <property type="evidence" value="ECO:0007669"/>
    <property type="project" value="TreeGrafter"/>
</dbReference>
<dbReference type="InterPro" id="IPR023298">
    <property type="entry name" value="ATPase_P-typ_TM_dom_sf"/>
</dbReference>
<feature type="binding site" evidence="14">
    <location>
        <position position="1019"/>
    </location>
    <ligand>
        <name>ATP</name>
        <dbReference type="ChEBI" id="CHEBI:30616"/>
    </ligand>
</feature>
<evidence type="ECO:0000256" key="10">
    <source>
        <dbReference type="ARBA" id="ARBA00022989"/>
    </source>
</evidence>
<dbReference type="Pfam" id="PF13246">
    <property type="entry name" value="Cation_ATPase"/>
    <property type="match status" value="1"/>
</dbReference>
<feature type="binding site" evidence="14">
    <location>
        <position position="812"/>
    </location>
    <ligand>
        <name>ATP</name>
        <dbReference type="ChEBI" id="CHEBI:30616"/>
    </ligand>
</feature>
<dbReference type="InterPro" id="IPR018303">
    <property type="entry name" value="ATPase_P-typ_P_site"/>
</dbReference>
<feature type="binding site" evidence="14">
    <location>
        <position position="756"/>
    </location>
    <ligand>
        <name>ATP</name>
        <dbReference type="ChEBI" id="CHEBI:30616"/>
    </ligand>
</feature>
<dbReference type="InterPro" id="IPR036412">
    <property type="entry name" value="HAD-like_sf"/>
</dbReference>
<dbReference type="CDD" id="cd02073">
    <property type="entry name" value="P-type_ATPase_APLT_Dnf-like"/>
    <property type="match status" value="1"/>
</dbReference>
<evidence type="ECO:0000259" key="20">
    <source>
        <dbReference type="Pfam" id="PF16212"/>
    </source>
</evidence>
<evidence type="ECO:0000256" key="16">
    <source>
        <dbReference type="RuleBase" id="RU362033"/>
    </source>
</evidence>
<feature type="compositionally biased region" description="Basic and acidic residues" evidence="17">
    <location>
        <begin position="68"/>
        <end position="77"/>
    </location>
</feature>
<feature type="binding site" evidence="14">
    <location>
        <position position="995"/>
    </location>
    <ligand>
        <name>ATP</name>
        <dbReference type="ChEBI" id="CHEBI:30616"/>
    </ligand>
</feature>
<keyword evidence="4 16" id="KW-0812">Transmembrane</keyword>
<dbReference type="FunFam" id="2.70.150.10:FF:000054">
    <property type="entry name" value="Phospholipid-transporting ATPase"/>
    <property type="match status" value="1"/>
</dbReference>
<dbReference type="PANTHER" id="PTHR24092">
    <property type="entry name" value="PROBABLE PHOSPHOLIPID-TRANSPORTING ATPASE"/>
    <property type="match status" value="1"/>
</dbReference>
<comment type="cofactor">
    <cofactor evidence="15">
        <name>Mg(2+)</name>
        <dbReference type="ChEBI" id="CHEBI:18420"/>
    </cofactor>
</comment>
<dbReference type="Pfam" id="PF16212">
    <property type="entry name" value="PhoLip_ATPase_C"/>
    <property type="match status" value="1"/>
</dbReference>
<feature type="binding site" evidence="15">
    <location>
        <position position="1015"/>
    </location>
    <ligand>
        <name>Mg(2+)</name>
        <dbReference type="ChEBI" id="CHEBI:18420"/>
    </ligand>
</feature>
<organism evidence="21 22">
    <name type="scientific">Cimex lectularius</name>
    <name type="common">Bed bug</name>
    <name type="synonym">Acanthia lectularia</name>
    <dbReference type="NCBI Taxonomy" id="79782"/>
    <lineage>
        <taxon>Eukaryota</taxon>
        <taxon>Metazoa</taxon>
        <taxon>Ecdysozoa</taxon>
        <taxon>Arthropoda</taxon>
        <taxon>Hexapoda</taxon>
        <taxon>Insecta</taxon>
        <taxon>Pterygota</taxon>
        <taxon>Neoptera</taxon>
        <taxon>Paraneoptera</taxon>
        <taxon>Hemiptera</taxon>
        <taxon>Heteroptera</taxon>
        <taxon>Panheteroptera</taxon>
        <taxon>Cimicomorpha</taxon>
        <taxon>Cimicidae</taxon>
        <taxon>Cimex</taxon>
    </lineage>
</organism>
<keyword evidence="9 16" id="KW-1278">Translocase</keyword>
<dbReference type="Gene3D" id="2.70.150.10">
    <property type="entry name" value="Calcium-transporting ATPase, cytoplasmic transduction domain A"/>
    <property type="match status" value="1"/>
</dbReference>
<dbReference type="OrthoDB" id="377733at2759"/>
<dbReference type="Pfam" id="PF00122">
    <property type="entry name" value="E1-E2_ATPase"/>
    <property type="match status" value="1"/>
</dbReference>
<dbReference type="InterPro" id="IPR006539">
    <property type="entry name" value="P-type_ATPase_IV"/>
</dbReference>
<dbReference type="InterPro" id="IPR032630">
    <property type="entry name" value="P_typ_ATPase_c"/>
</dbReference>
<evidence type="ECO:0000256" key="4">
    <source>
        <dbReference type="ARBA" id="ARBA00022692"/>
    </source>
</evidence>
<dbReference type="NCBIfam" id="TIGR01652">
    <property type="entry name" value="ATPase-Plipid"/>
    <property type="match status" value="2"/>
</dbReference>
<comment type="subcellular location">
    <subcellularLocation>
        <location evidence="2">Endomembrane system</location>
    </subcellularLocation>
    <subcellularLocation>
        <location evidence="1 16">Membrane</location>
        <topology evidence="1 16">Multi-pass membrane protein</topology>
    </subcellularLocation>
</comment>
<feature type="binding site" evidence="14">
    <location>
        <position position="1018"/>
    </location>
    <ligand>
        <name>ATP</name>
        <dbReference type="ChEBI" id="CHEBI:30616"/>
    </ligand>
</feature>
<dbReference type="PANTHER" id="PTHR24092:SF218">
    <property type="entry name" value="PHOSPHOLIPID-TRANSPORTING ATPASE"/>
    <property type="match status" value="1"/>
</dbReference>
<dbReference type="SFLD" id="SFLDG00002">
    <property type="entry name" value="C1.7:_P-type_atpase_like"/>
    <property type="match status" value="1"/>
</dbReference>
<comment type="similarity">
    <text evidence="3 16">Belongs to the cation transport ATPase (P-type) (TC 3.A.3) family. Type IV subfamily.</text>
</comment>
<feature type="binding site" evidence="14">
    <location>
        <position position="889"/>
    </location>
    <ligand>
        <name>ATP</name>
        <dbReference type="ChEBI" id="CHEBI:30616"/>
    </ligand>
</feature>
<feature type="transmembrane region" description="Helical" evidence="16">
    <location>
        <begin position="1182"/>
        <end position="1200"/>
    </location>
</feature>
<feature type="binding site" evidence="14">
    <location>
        <position position="989"/>
    </location>
    <ligand>
        <name>ATP</name>
        <dbReference type="ChEBI" id="CHEBI:30616"/>
    </ligand>
</feature>
<keyword evidence="5 15" id="KW-0479">Metal-binding</keyword>
<evidence type="ECO:0000256" key="2">
    <source>
        <dbReference type="ARBA" id="ARBA00004308"/>
    </source>
</evidence>
<feature type="transmembrane region" description="Helical" evidence="16">
    <location>
        <begin position="167"/>
        <end position="185"/>
    </location>
</feature>
<evidence type="ECO:0000259" key="18">
    <source>
        <dbReference type="Pfam" id="PF00122"/>
    </source>
</evidence>
<feature type="binding site" evidence="15">
    <location>
        <position position="1019"/>
    </location>
    <ligand>
        <name>Mg(2+)</name>
        <dbReference type="ChEBI" id="CHEBI:18420"/>
    </ligand>
</feature>
<evidence type="ECO:0000256" key="1">
    <source>
        <dbReference type="ARBA" id="ARBA00004141"/>
    </source>
</evidence>
<dbReference type="Proteomes" id="UP000494040">
    <property type="component" value="Unassembled WGS sequence"/>
</dbReference>
<keyword evidence="22" id="KW-1185">Reference proteome</keyword>
<feature type="region of interest" description="Disordered" evidence="17">
    <location>
        <begin position="64"/>
        <end position="89"/>
    </location>
</feature>
<feature type="transmembrane region" description="Helical" evidence="16">
    <location>
        <begin position="1073"/>
        <end position="1093"/>
    </location>
</feature>
<dbReference type="GO" id="GO:0005524">
    <property type="term" value="F:ATP binding"/>
    <property type="evidence" value="ECO:0007669"/>
    <property type="project" value="UniProtKB-UniRule"/>
</dbReference>
<dbReference type="PRINTS" id="PR00119">
    <property type="entry name" value="CATATPASE"/>
</dbReference>
<keyword evidence="6 14" id="KW-0547">Nucleotide-binding</keyword>
<dbReference type="SUPFAM" id="SSF81660">
    <property type="entry name" value="Metal cation-transporting ATPase, ATP-binding domain N"/>
    <property type="match status" value="1"/>
</dbReference>
<dbReference type="KEGG" id="clec:106672356"/>
<dbReference type="OMA" id="QALRCGR"/>
<evidence type="ECO:0000313" key="22">
    <source>
        <dbReference type="Proteomes" id="UP000494040"/>
    </source>
</evidence>
<dbReference type="Gene3D" id="1.20.1110.10">
    <property type="entry name" value="Calcium-transporting ATPase, transmembrane domain"/>
    <property type="match status" value="1"/>
</dbReference>
<dbReference type="SFLD" id="SFLDF00027">
    <property type="entry name" value="p-type_atpase"/>
    <property type="match status" value="1"/>
</dbReference>
<dbReference type="InterPro" id="IPR032631">
    <property type="entry name" value="P-type_ATPase_N"/>
</dbReference>
<evidence type="ECO:0000256" key="3">
    <source>
        <dbReference type="ARBA" id="ARBA00008109"/>
    </source>
</evidence>
<proteinExistence type="inferred from homology"/>
<evidence type="ECO:0000256" key="7">
    <source>
        <dbReference type="ARBA" id="ARBA00022840"/>
    </source>
</evidence>
<feature type="binding site" evidence="14">
    <location>
        <position position="503"/>
    </location>
    <ligand>
        <name>ATP</name>
        <dbReference type="ChEBI" id="CHEBI:30616"/>
    </ligand>
</feature>
<dbReference type="GO" id="GO:0000287">
    <property type="term" value="F:magnesium ion binding"/>
    <property type="evidence" value="ECO:0007669"/>
    <property type="project" value="UniProtKB-UniRule"/>
</dbReference>
<feature type="active site" description="4-aspartylphosphate intermediate" evidence="13">
    <location>
        <position position="502"/>
    </location>
</feature>
<evidence type="ECO:0000256" key="14">
    <source>
        <dbReference type="PIRSR" id="PIRSR606539-2"/>
    </source>
</evidence>
<feature type="binding site" evidence="14">
    <location>
        <position position="891"/>
    </location>
    <ligand>
        <name>ATP</name>
        <dbReference type="ChEBI" id="CHEBI:30616"/>
    </ligand>
</feature>
<dbReference type="Pfam" id="PF16209">
    <property type="entry name" value="PhoLip_ATPase_N"/>
    <property type="match status" value="1"/>
</dbReference>
<feature type="binding site" evidence="14">
    <location>
        <position position="714"/>
    </location>
    <ligand>
        <name>ATP</name>
        <dbReference type="ChEBI" id="CHEBI:30616"/>
    </ligand>
</feature>
<evidence type="ECO:0000256" key="8">
    <source>
        <dbReference type="ARBA" id="ARBA00022842"/>
    </source>
</evidence>
<evidence type="ECO:0000256" key="5">
    <source>
        <dbReference type="ARBA" id="ARBA00022723"/>
    </source>
</evidence>
<feature type="binding site" evidence="14">
    <location>
        <position position="504"/>
    </location>
    <ligand>
        <name>ATP</name>
        <dbReference type="ChEBI" id="CHEBI:30616"/>
    </ligand>
</feature>
<dbReference type="GO" id="GO:0045332">
    <property type="term" value="P:phospholipid translocation"/>
    <property type="evidence" value="ECO:0007669"/>
    <property type="project" value="TreeGrafter"/>
</dbReference>
<dbReference type="InterPro" id="IPR008250">
    <property type="entry name" value="ATPase_P-typ_transduc_dom_A_sf"/>
</dbReference>